<evidence type="ECO:0000256" key="6">
    <source>
        <dbReference type="ARBA" id="ARBA00023136"/>
    </source>
</evidence>
<dbReference type="NCBIfam" id="TIGR00705">
    <property type="entry name" value="SppA_67K"/>
    <property type="match status" value="1"/>
</dbReference>
<proteinExistence type="inferred from homology"/>
<keyword evidence="9" id="KW-1185">Reference proteome</keyword>
<evidence type="ECO:0000313" key="8">
    <source>
        <dbReference type="EMBL" id="MFD0863680.1"/>
    </source>
</evidence>
<name>A0ABW3D1C4_9FLAO</name>
<comment type="similarity">
    <text evidence="2">Belongs to the peptidase S49 family.</text>
</comment>
<evidence type="ECO:0000256" key="3">
    <source>
        <dbReference type="ARBA" id="ARBA00022670"/>
    </source>
</evidence>
<reference evidence="9" key="1">
    <citation type="journal article" date="2019" name="Int. J. Syst. Evol. Microbiol.">
        <title>The Global Catalogue of Microorganisms (GCM) 10K type strain sequencing project: providing services to taxonomists for standard genome sequencing and annotation.</title>
        <authorList>
            <consortium name="The Broad Institute Genomics Platform"/>
            <consortium name="The Broad Institute Genome Sequencing Center for Infectious Disease"/>
            <person name="Wu L."/>
            <person name="Ma J."/>
        </authorList>
    </citation>
    <scope>NUCLEOTIDE SEQUENCE [LARGE SCALE GENOMIC DNA]</scope>
    <source>
        <strain evidence="9">CCUG 62952</strain>
    </source>
</reference>
<dbReference type="EC" id="3.4.21.-" evidence="8"/>
<evidence type="ECO:0000256" key="2">
    <source>
        <dbReference type="ARBA" id="ARBA00008683"/>
    </source>
</evidence>
<gene>
    <name evidence="8" type="primary">sppA</name>
    <name evidence="8" type="ORF">ACFQ1M_15795</name>
</gene>
<dbReference type="InterPro" id="IPR004635">
    <property type="entry name" value="Pept_S49_SppA"/>
</dbReference>
<evidence type="ECO:0000256" key="4">
    <source>
        <dbReference type="ARBA" id="ARBA00022801"/>
    </source>
</evidence>
<evidence type="ECO:0000313" key="9">
    <source>
        <dbReference type="Proteomes" id="UP001596978"/>
    </source>
</evidence>
<comment type="caution">
    <text evidence="8">The sequence shown here is derived from an EMBL/GenBank/DDBJ whole genome shotgun (WGS) entry which is preliminary data.</text>
</comment>
<organism evidence="8 9">
    <name type="scientific">Sungkyunkwania multivorans</name>
    <dbReference type="NCBI Taxonomy" id="1173618"/>
    <lineage>
        <taxon>Bacteria</taxon>
        <taxon>Pseudomonadati</taxon>
        <taxon>Bacteroidota</taxon>
        <taxon>Flavobacteriia</taxon>
        <taxon>Flavobacteriales</taxon>
        <taxon>Flavobacteriaceae</taxon>
        <taxon>Sungkyunkwania</taxon>
    </lineage>
</organism>
<feature type="domain" description="Peptidase S49" evidence="7">
    <location>
        <begin position="368"/>
        <end position="519"/>
    </location>
</feature>
<comment type="subcellular location">
    <subcellularLocation>
        <location evidence="1">Membrane</location>
    </subcellularLocation>
</comment>
<dbReference type="CDD" id="cd07023">
    <property type="entry name" value="S49_Sppa_N_C"/>
    <property type="match status" value="1"/>
</dbReference>
<sequence>MKFLRNVLSTVVGVFLSIILLFIFFFAFMAIVSAIGGDGTVKVKEKSILKLDLDRLIKDHAYAVSPFEESFGFADPTMGLDDIVQAIEYAETDERIKGISIQDGFVIAGIAQTKAIRDALLKFKESGKFIYAYGDFYSQKDYYLGSAADSIFINPQGEMDFRGLSSEVIYLKDLQEKSGIKMEVIRHGKYKSAVEPFLENEMSEANREQISVFLQSIWNEMLAEIGDSRSLSTQQLNEIADELGARSPELAIENRIIDGVSYMDEYEALLRKASDIEEDDDLRMVSIKDYIKKAKPDTDLDASKIAILYAQGEIMYAKGDEDIIGQVTMTKAIRKIKEDEDIKAVVLRVNSPGGSALASELIWREIELLKEEKPVIVSMGNVAASGGYYIACNADKIVAEPTTITGSIGVFGTLPNLKGLADKIGMNAEQVGTNERASGYSLFEPLSDDFRSYVKEGIEDIYSTFLKRVADGRGMTVAEVDSIAQGRVWAGTDAIKNGLVDELGGLDVALKLAAEAADLEEYRTVDYPKFKKDFFQELSASPLAKAKEKMIKEEIGDEAYEVLHRLKAISRQKGIQARLPFEINIK</sequence>
<dbReference type="Pfam" id="PF01343">
    <property type="entry name" value="Peptidase_S49"/>
    <property type="match status" value="2"/>
</dbReference>
<keyword evidence="3" id="KW-0645">Protease</keyword>
<dbReference type="GO" id="GO:0016787">
    <property type="term" value="F:hydrolase activity"/>
    <property type="evidence" value="ECO:0007669"/>
    <property type="project" value="UniProtKB-KW"/>
</dbReference>
<keyword evidence="6" id="KW-0472">Membrane</keyword>
<evidence type="ECO:0000256" key="1">
    <source>
        <dbReference type="ARBA" id="ARBA00004370"/>
    </source>
</evidence>
<protein>
    <submittedName>
        <fullName evidence="8">Signal peptide peptidase SppA</fullName>
        <ecNumber evidence="8">3.4.21.-</ecNumber>
    </submittedName>
</protein>
<dbReference type="InterPro" id="IPR047272">
    <property type="entry name" value="S49_SppA_C"/>
</dbReference>
<dbReference type="InterPro" id="IPR029045">
    <property type="entry name" value="ClpP/crotonase-like_dom_sf"/>
</dbReference>
<dbReference type="InterPro" id="IPR047217">
    <property type="entry name" value="S49_SppA_67K_type_N"/>
</dbReference>
<evidence type="ECO:0000259" key="7">
    <source>
        <dbReference type="Pfam" id="PF01343"/>
    </source>
</evidence>
<dbReference type="InterPro" id="IPR004634">
    <property type="entry name" value="Pept_S49_pIV"/>
</dbReference>
<dbReference type="Gene3D" id="3.90.226.10">
    <property type="entry name" value="2-enoyl-CoA Hydratase, Chain A, domain 1"/>
    <property type="match status" value="3"/>
</dbReference>
<keyword evidence="5" id="KW-0720">Serine protease</keyword>
<dbReference type="SUPFAM" id="SSF52096">
    <property type="entry name" value="ClpP/crotonase"/>
    <property type="match status" value="2"/>
</dbReference>
<feature type="domain" description="Peptidase S49" evidence="7">
    <location>
        <begin position="123"/>
        <end position="275"/>
    </location>
</feature>
<evidence type="ECO:0000256" key="5">
    <source>
        <dbReference type="ARBA" id="ARBA00022825"/>
    </source>
</evidence>
<dbReference type="Proteomes" id="UP001596978">
    <property type="component" value="Unassembled WGS sequence"/>
</dbReference>
<dbReference type="InterPro" id="IPR002142">
    <property type="entry name" value="Peptidase_S49"/>
</dbReference>
<dbReference type="PANTHER" id="PTHR33209:SF1">
    <property type="entry name" value="PEPTIDASE S49 DOMAIN-CONTAINING PROTEIN"/>
    <property type="match status" value="1"/>
</dbReference>
<dbReference type="EMBL" id="JBHTJH010000017">
    <property type="protein sequence ID" value="MFD0863680.1"/>
    <property type="molecule type" value="Genomic_DNA"/>
</dbReference>
<keyword evidence="4 8" id="KW-0378">Hydrolase</keyword>
<dbReference type="RefSeq" id="WP_386409934.1">
    <property type="nucleotide sequence ID" value="NZ_JBHTJH010000017.1"/>
</dbReference>
<dbReference type="PANTHER" id="PTHR33209">
    <property type="entry name" value="PROTEASE 4"/>
    <property type="match status" value="1"/>
</dbReference>
<accession>A0ABW3D1C4</accession>
<dbReference type="NCBIfam" id="TIGR00706">
    <property type="entry name" value="SppA_dom"/>
    <property type="match status" value="1"/>
</dbReference>
<dbReference type="CDD" id="cd07018">
    <property type="entry name" value="S49_SppA_67K_type"/>
    <property type="match status" value="1"/>
</dbReference>
<dbReference type="PIRSF" id="PIRSF001217">
    <property type="entry name" value="Protease_4_SppA"/>
    <property type="match status" value="1"/>
</dbReference>